<dbReference type="InterPro" id="IPR036908">
    <property type="entry name" value="RlpA-like_sf"/>
</dbReference>
<dbReference type="PANTHER" id="PTHR31867">
    <property type="entry name" value="EXPANSIN-A15"/>
    <property type="match status" value="1"/>
</dbReference>
<evidence type="ECO:0000259" key="4">
    <source>
        <dbReference type="PROSITE" id="PS50842"/>
    </source>
</evidence>
<dbReference type="SUPFAM" id="SSF50685">
    <property type="entry name" value="Barwin-like endoglucanases"/>
    <property type="match status" value="1"/>
</dbReference>
<dbReference type="InterPro" id="IPR002963">
    <property type="entry name" value="Expansin"/>
</dbReference>
<dbReference type="Pfam" id="PF03330">
    <property type="entry name" value="DPBB_1"/>
    <property type="match status" value="1"/>
</dbReference>
<proteinExistence type="inferred from homology"/>
<dbReference type="Gramene" id="OE9A094977T1">
    <property type="protein sequence ID" value="OE9A094977C1"/>
    <property type="gene ID" value="OE9A094977"/>
</dbReference>
<dbReference type="InterPro" id="IPR009009">
    <property type="entry name" value="RlpA-like_DPBB"/>
</dbReference>
<accession>A0A8S0Q5W4</accession>
<feature type="domain" description="Expansin-like EG45" evidence="4">
    <location>
        <begin position="2"/>
        <end position="91"/>
    </location>
</feature>
<dbReference type="AlphaFoldDB" id="A0A8S0Q5W4"/>
<evidence type="ECO:0000256" key="3">
    <source>
        <dbReference type="RuleBase" id="RU365023"/>
    </source>
</evidence>
<dbReference type="EMBL" id="CACTIH010000424">
    <property type="protein sequence ID" value="CAA2960624.1"/>
    <property type="molecule type" value="Genomic_DNA"/>
</dbReference>
<comment type="function">
    <text evidence="3">Causes loosening and extension of plant cell walls by disrupting non-covalent bonding between cellulose microfibrils and matrix glucans. No enzymatic activity has been found.</text>
</comment>
<keyword evidence="2 3" id="KW-0961">Cell wall biogenesis/degradation</keyword>
<evidence type="ECO:0000256" key="1">
    <source>
        <dbReference type="ARBA" id="ARBA00022525"/>
    </source>
</evidence>
<evidence type="ECO:0000256" key="2">
    <source>
        <dbReference type="ARBA" id="ARBA00023316"/>
    </source>
</evidence>
<feature type="chain" id="PRO_5035963943" description="Expansin" evidence="3">
    <location>
        <begin position="24"/>
        <end position="116"/>
    </location>
</feature>
<keyword evidence="6" id="KW-1185">Reference proteome</keyword>
<name>A0A8S0Q5W4_OLEEU</name>
<keyword evidence="1 3" id="KW-0964">Secreted</keyword>
<sequence length="116" mass="13027">MGGKKSMWIWKFVQQGLWTRTTALSTLLFNNGISCGECYEIRCNSDAKWCLPRTITTIATNFYPPNNALANENGGWCNPPLQHFDLPQLAFSQNCSVLSWDSSCGLKKVDIASKFK</sequence>
<keyword evidence="3" id="KW-0134">Cell wall</keyword>
<dbReference type="OrthoDB" id="5823761at2759"/>
<evidence type="ECO:0000313" key="6">
    <source>
        <dbReference type="Proteomes" id="UP000594638"/>
    </source>
</evidence>
<dbReference type="InterPro" id="IPR007112">
    <property type="entry name" value="Expansin/allergen_DPBB_dom"/>
</dbReference>
<reference evidence="5 6" key="1">
    <citation type="submission" date="2019-12" db="EMBL/GenBank/DDBJ databases">
        <authorList>
            <person name="Alioto T."/>
            <person name="Alioto T."/>
            <person name="Gomez Garrido J."/>
        </authorList>
    </citation>
    <scope>NUCLEOTIDE SEQUENCE [LARGE SCALE GENOMIC DNA]</scope>
</reference>
<gene>
    <name evidence="5" type="ORF">OLEA9_A094977</name>
</gene>
<comment type="similarity">
    <text evidence="3">Belongs to the expansin family. Expansin A subfamily.</text>
</comment>
<dbReference type="Proteomes" id="UP000594638">
    <property type="component" value="Unassembled WGS sequence"/>
</dbReference>
<keyword evidence="3" id="KW-0732">Signal</keyword>
<dbReference type="GO" id="GO:0016020">
    <property type="term" value="C:membrane"/>
    <property type="evidence" value="ECO:0007669"/>
    <property type="project" value="UniProtKB-SubCell"/>
</dbReference>
<dbReference type="Gene3D" id="2.40.40.10">
    <property type="entry name" value="RlpA-like domain"/>
    <property type="match status" value="1"/>
</dbReference>
<dbReference type="GO" id="GO:0009664">
    <property type="term" value="P:plant-type cell wall organization"/>
    <property type="evidence" value="ECO:0007669"/>
    <property type="project" value="InterPro"/>
</dbReference>
<dbReference type="PRINTS" id="PR01226">
    <property type="entry name" value="EXPANSIN"/>
</dbReference>
<protein>
    <recommendedName>
        <fullName evidence="3">Expansin</fullName>
    </recommendedName>
</protein>
<feature type="signal peptide" evidence="3">
    <location>
        <begin position="1"/>
        <end position="23"/>
    </location>
</feature>
<comment type="subcellular location">
    <subcellularLocation>
        <location evidence="3">Secreted</location>
        <location evidence="3">Cell wall</location>
    </subcellularLocation>
    <subcellularLocation>
        <location evidence="3">Membrane</location>
        <topology evidence="3">Peripheral membrane protein</topology>
    </subcellularLocation>
</comment>
<dbReference type="PROSITE" id="PS50842">
    <property type="entry name" value="EXPANSIN_EG45"/>
    <property type="match status" value="1"/>
</dbReference>
<comment type="caution">
    <text evidence="5">The sequence shown here is derived from an EMBL/GenBank/DDBJ whole genome shotgun (WGS) entry which is preliminary data.</text>
</comment>
<evidence type="ECO:0000313" key="5">
    <source>
        <dbReference type="EMBL" id="CAA2960624.1"/>
    </source>
</evidence>
<organism evidence="5 6">
    <name type="scientific">Olea europaea subsp. europaea</name>
    <dbReference type="NCBI Taxonomy" id="158383"/>
    <lineage>
        <taxon>Eukaryota</taxon>
        <taxon>Viridiplantae</taxon>
        <taxon>Streptophyta</taxon>
        <taxon>Embryophyta</taxon>
        <taxon>Tracheophyta</taxon>
        <taxon>Spermatophyta</taxon>
        <taxon>Magnoliopsida</taxon>
        <taxon>eudicotyledons</taxon>
        <taxon>Gunneridae</taxon>
        <taxon>Pentapetalae</taxon>
        <taxon>asterids</taxon>
        <taxon>lamiids</taxon>
        <taxon>Lamiales</taxon>
        <taxon>Oleaceae</taxon>
        <taxon>Oleeae</taxon>
        <taxon>Olea</taxon>
    </lineage>
</organism>
<dbReference type="SMART" id="SM00837">
    <property type="entry name" value="DPBB_1"/>
    <property type="match status" value="1"/>
</dbReference>